<accession>B7BGZ3</accession>
<dbReference type="AlphaFoldDB" id="B7BGZ3"/>
<dbReference type="HOGENOM" id="CLU_3138740_0_0_10"/>
<evidence type="ECO:0000313" key="2">
    <source>
        <dbReference type="Proteomes" id="UP000005510"/>
    </source>
</evidence>
<dbReference type="EMBL" id="ABYH01000427">
    <property type="protein sequence ID" value="EEC94326.1"/>
    <property type="molecule type" value="Genomic_DNA"/>
</dbReference>
<organism evidence="1 2">
    <name type="scientific">Parabacteroides johnsonii DSM 18315</name>
    <dbReference type="NCBI Taxonomy" id="537006"/>
    <lineage>
        <taxon>Bacteria</taxon>
        <taxon>Pseudomonadati</taxon>
        <taxon>Bacteroidota</taxon>
        <taxon>Bacteroidia</taxon>
        <taxon>Bacteroidales</taxon>
        <taxon>Tannerellaceae</taxon>
        <taxon>Parabacteroides</taxon>
    </lineage>
</organism>
<evidence type="ECO:0000313" key="1">
    <source>
        <dbReference type="EMBL" id="EEC94326.1"/>
    </source>
</evidence>
<gene>
    <name evidence="1" type="ORF">PRABACTJOHN_04342</name>
</gene>
<reference evidence="1 2" key="1">
    <citation type="submission" date="2008-10" db="EMBL/GenBank/DDBJ databases">
        <title>Draft genome sequence of Parabacteroides johnsonii (DSM 18315).</title>
        <authorList>
            <person name="Sudarsanam P."/>
            <person name="Ley R."/>
            <person name="Guruge J."/>
            <person name="Turnbaugh P.J."/>
            <person name="Mahowald M."/>
            <person name="Liep D."/>
            <person name="Gordon J."/>
        </authorList>
    </citation>
    <scope>NUCLEOTIDE SEQUENCE [LARGE SCALE GENOMIC DNA]</scope>
    <source>
        <strain evidence="1 2">DSM 18315</strain>
    </source>
</reference>
<dbReference type="STRING" id="537006.PRABACTJOHN_04342"/>
<name>B7BGZ3_9BACT</name>
<comment type="caution">
    <text evidence="1">The sequence shown here is derived from an EMBL/GenBank/DDBJ whole genome shotgun (WGS) entry which is preliminary data.</text>
</comment>
<dbReference type="Proteomes" id="UP000005510">
    <property type="component" value="Unassembled WGS sequence"/>
</dbReference>
<proteinExistence type="predicted"/>
<reference evidence="1 2" key="2">
    <citation type="submission" date="2008-10" db="EMBL/GenBank/DDBJ databases">
        <authorList>
            <person name="Fulton L."/>
            <person name="Clifton S."/>
            <person name="Fulton B."/>
            <person name="Xu J."/>
            <person name="Minx P."/>
            <person name="Pepin K.H."/>
            <person name="Johnson M."/>
            <person name="Bhonagiri V."/>
            <person name="Nash W.E."/>
            <person name="Mardis E.R."/>
            <person name="Wilson R.K."/>
        </authorList>
    </citation>
    <scope>NUCLEOTIDE SEQUENCE [LARGE SCALE GENOMIC DNA]</scope>
    <source>
        <strain evidence="1 2">DSM 18315</strain>
    </source>
</reference>
<sequence>MTAFMAMTRNFVTMKTVVTGGKSVLLSTRRFPDIFTCKLLKCKIIFYLQ</sequence>
<protein>
    <submittedName>
        <fullName evidence="1">Uncharacterized protein</fullName>
    </submittedName>
</protein>